<evidence type="ECO:0000259" key="7">
    <source>
        <dbReference type="PROSITE" id="PS50805"/>
    </source>
</evidence>
<evidence type="ECO:0000256" key="4">
    <source>
        <dbReference type="ARBA" id="ARBA00022771"/>
    </source>
</evidence>
<dbReference type="CDD" id="cd07765">
    <property type="entry name" value="KRAB_A-box"/>
    <property type="match status" value="1"/>
</dbReference>
<keyword evidence="2" id="KW-0479">Metal-binding</keyword>
<keyword evidence="4" id="KW-0863">Zinc-finger</keyword>
<dbReference type="AlphaFoldDB" id="A0A061IIE6"/>
<proteinExistence type="predicted"/>
<comment type="subcellular location">
    <subcellularLocation>
        <location evidence="1">Nucleus</location>
    </subcellularLocation>
</comment>
<dbReference type="InterPro" id="IPR050758">
    <property type="entry name" value="Znf_C2H2-type"/>
</dbReference>
<dbReference type="GO" id="GO:0005634">
    <property type="term" value="C:nucleus"/>
    <property type="evidence" value="ECO:0007669"/>
    <property type="project" value="UniProtKB-SubCell"/>
</dbReference>
<dbReference type="SMART" id="SM00349">
    <property type="entry name" value="KRAB"/>
    <property type="match status" value="1"/>
</dbReference>
<feature type="domain" description="KRAB" evidence="7">
    <location>
        <begin position="3"/>
        <end position="92"/>
    </location>
</feature>
<dbReference type="GO" id="GO:0006355">
    <property type="term" value="P:regulation of DNA-templated transcription"/>
    <property type="evidence" value="ECO:0007669"/>
    <property type="project" value="InterPro"/>
</dbReference>
<evidence type="ECO:0000256" key="2">
    <source>
        <dbReference type="ARBA" id="ARBA00022723"/>
    </source>
</evidence>
<keyword evidence="6" id="KW-1133">Transmembrane helix</keyword>
<dbReference type="Gene3D" id="6.10.140.140">
    <property type="match status" value="1"/>
</dbReference>
<dbReference type="GO" id="GO:0008270">
    <property type="term" value="F:zinc ion binding"/>
    <property type="evidence" value="ECO:0007669"/>
    <property type="project" value="UniProtKB-KW"/>
</dbReference>
<dbReference type="InterPro" id="IPR036236">
    <property type="entry name" value="Znf_C2H2_sf"/>
</dbReference>
<evidence type="ECO:0000256" key="1">
    <source>
        <dbReference type="ARBA" id="ARBA00004123"/>
    </source>
</evidence>
<name>A0A061IIE6_CRIGR</name>
<keyword evidence="6" id="KW-0812">Transmembrane</keyword>
<dbReference type="InterPro" id="IPR036051">
    <property type="entry name" value="KRAB_dom_sf"/>
</dbReference>
<organism evidence="8 9">
    <name type="scientific">Cricetulus griseus</name>
    <name type="common">Chinese hamster</name>
    <name type="synonym">Cricetulus barabensis griseus</name>
    <dbReference type="NCBI Taxonomy" id="10029"/>
    <lineage>
        <taxon>Eukaryota</taxon>
        <taxon>Metazoa</taxon>
        <taxon>Chordata</taxon>
        <taxon>Craniata</taxon>
        <taxon>Vertebrata</taxon>
        <taxon>Euteleostomi</taxon>
        <taxon>Mammalia</taxon>
        <taxon>Eutheria</taxon>
        <taxon>Euarchontoglires</taxon>
        <taxon>Glires</taxon>
        <taxon>Rodentia</taxon>
        <taxon>Myomorpha</taxon>
        <taxon>Muroidea</taxon>
        <taxon>Cricetidae</taxon>
        <taxon>Cricetinae</taxon>
        <taxon>Cricetulus</taxon>
    </lineage>
</organism>
<dbReference type="SUPFAM" id="SSF57667">
    <property type="entry name" value="beta-beta-alpha zinc fingers"/>
    <property type="match status" value="1"/>
</dbReference>
<dbReference type="PANTHER" id="PTHR23234:SF10">
    <property type="entry name" value="RIKEN CDNA 6720489N17 GENE-RELATED"/>
    <property type="match status" value="1"/>
</dbReference>
<evidence type="ECO:0000256" key="5">
    <source>
        <dbReference type="ARBA" id="ARBA00022833"/>
    </source>
</evidence>
<keyword evidence="6" id="KW-0472">Membrane</keyword>
<dbReference type="Gene3D" id="3.30.160.60">
    <property type="entry name" value="Classic Zinc Finger"/>
    <property type="match status" value="1"/>
</dbReference>
<keyword evidence="5" id="KW-0862">Zinc</keyword>
<dbReference type="SUPFAM" id="SSF109640">
    <property type="entry name" value="KRAB domain (Kruppel-associated box)"/>
    <property type="match status" value="1"/>
</dbReference>
<evidence type="ECO:0000313" key="8">
    <source>
        <dbReference type="EMBL" id="ERE88307.1"/>
    </source>
</evidence>
<feature type="transmembrane region" description="Helical" evidence="6">
    <location>
        <begin position="142"/>
        <end position="165"/>
    </location>
</feature>
<evidence type="ECO:0000313" key="9">
    <source>
        <dbReference type="Proteomes" id="UP000030759"/>
    </source>
</evidence>
<keyword evidence="3" id="KW-0677">Repeat</keyword>
<gene>
    <name evidence="8" type="ORF">H671_1g3165</name>
</gene>
<dbReference type="PANTHER" id="PTHR23234">
    <property type="entry name" value="ZNF44 PROTEIN"/>
    <property type="match status" value="1"/>
</dbReference>
<sequence>NAVTYDDVHVNFSREEWALLDLSQKNLYKDVMLETYWNLTVIGYNWEDHNIEEHCQTSRRHGSVLKPLPITVIFEYIEEHIGENPYKCSQCDKAYINSFQNYEKNTAEKPYKCSEYARTSRTILNSYGENGQPCLVPDFSGIALSFFLLNLMLTVGLLYIAFTMFRLKMYNLREIE</sequence>
<dbReference type="Proteomes" id="UP000030759">
    <property type="component" value="Unassembled WGS sequence"/>
</dbReference>
<protein>
    <submittedName>
        <fullName evidence="8">Zinc finger protein</fullName>
    </submittedName>
</protein>
<accession>A0A061IIE6</accession>
<evidence type="ECO:0000256" key="3">
    <source>
        <dbReference type="ARBA" id="ARBA00022737"/>
    </source>
</evidence>
<evidence type="ECO:0000256" key="6">
    <source>
        <dbReference type="SAM" id="Phobius"/>
    </source>
</evidence>
<reference evidence="9" key="1">
    <citation type="journal article" date="2013" name="Nat. Biotechnol.">
        <title>Chinese hamster genome sequenced from sorted chromosomes.</title>
        <authorList>
            <person name="Brinkrolf K."/>
            <person name="Rupp O."/>
            <person name="Laux H."/>
            <person name="Kollin F."/>
            <person name="Ernst W."/>
            <person name="Linke B."/>
            <person name="Kofler R."/>
            <person name="Romand S."/>
            <person name="Hesse F."/>
            <person name="Budach W.E."/>
            <person name="Galosy S."/>
            <person name="Muller D."/>
            <person name="Noll T."/>
            <person name="Wienberg J."/>
            <person name="Jostock T."/>
            <person name="Leonard M."/>
            <person name="Grillari J."/>
            <person name="Tauch A."/>
            <person name="Goesmann A."/>
            <person name="Helk B."/>
            <person name="Mott J.E."/>
            <person name="Puhler A."/>
            <person name="Borth N."/>
        </authorList>
    </citation>
    <scope>NUCLEOTIDE SEQUENCE [LARGE SCALE GENOMIC DNA]</scope>
    <source>
        <strain evidence="9">17A/GY</strain>
    </source>
</reference>
<dbReference type="Pfam" id="PF01352">
    <property type="entry name" value="KRAB"/>
    <property type="match status" value="1"/>
</dbReference>
<feature type="non-terminal residue" evidence="8">
    <location>
        <position position="1"/>
    </location>
</feature>
<dbReference type="EMBL" id="KE666087">
    <property type="protein sequence ID" value="ERE88307.1"/>
    <property type="molecule type" value="Genomic_DNA"/>
</dbReference>
<dbReference type="PROSITE" id="PS50805">
    <property type="entry name" value="KRAB"/>
    <property type="match status" value="1"/>
</dbReference>
<dbReference type="InterPro" id="IPR001909">
    <property type="entry name" value="KRAB"/>
</dbReference>